<dbReference type="SUPFAM" id="SSF48695">
    <property type="entry name" value="Multiheme cytochromes"/>
    <property type="match status" value="1"/>
</dbReference>
<dbReference type="GO" id="GO:0046872">
    <property type="term" value="F:metal ion binding"/>
    <property type="evidence" value="ECO:0007669"/>
    <property type="project" value="UniProtKB-KW"/>
</dbReference>
<dbReference type="Pfam" id="PF02085">
    <property type="entry name" value="Cytochrom_CIII"/>
    <property type="match status" value="1"/>
</dbReference>
<feature type="chain" id="PRO_5014854417" evidence="8">
    <location>
        <begin position="34"/>
        <end position="445"/>
    </location>
</feature>
<dbReference type="InterPro" id="IPR036909">
    <property type="entry name" value="Cyt_c-like_dom_sf"/>
</dbReference>
<evidence type="ECO:0000313" key="11">
    <source>
        <dbReference type="Proteomes" id="UP000236454"/>
    </source>
</evidence>
<dbReference type="GO" id="GO:0020037">
    <property type="term" value="F:heme binding"/>
    <property type="evidence" value="ECO:0007669"/>
    <property type="project" value="InterPro"/>
</dbReference>
<dbReference type="OrthoDB" id="9782196at2"/>
<feature type="transmembrane region" description="Helical" evidence="7">
    <location>
        <begin position="151"/>
        <end position="170"/>
    </location>
</feature>
<dbReference type="GO" id="GO:0009055">
    <property type="term" value="F:electron transfer activity"/>
    <property type="evidence" value="ECO:0007669"/>
    <property type="project" value="InterPro"/>
</dbReference>
<dbReference type="RefSeq" id="WP_090250806.1">
    <property type="nucleotide sequence ID" value="NZ_FPAS01000004.1"/>
</dbReference>
<keyword evidence="7" id="KW-0472">Membrane</keyword>
<keyword evidence="8" id="KW-0732">Signal</keyword>
<dbReference type="Pfam" id="PF14522">
    <property type="entry name" value="Cytochrome_C7"/>
    <property type="match status" value="1"/>
</dbReference>
<keyword evidence="11" id="KW-1185">Reference proteome</keyword>
<feature type="signal peptide" evidence="8">
    <location>
        <begin position="1"/>
        <end position="33"/>
    </location>
</feature>
<dbReference type="InterPro" id="IPR029467">
    <property type="entry name" value="Cyt_c7-like"/>
</dbReference>
<dbReference type="EMBL" id="FPAS01000004">
    <property type="protein sequence ID" value="SFT82061.1"/>
    <property type="molecule type" value="Genomic_DNA"/>
</dbReference>
<keyword evidence="4" id="KW-0249">Electron transport</keyword>
<evidence type="ECO:0000256" key="1">
    <source>
        <dbReference type="ARBA" id="ARBA00022448"/>
    </source>
</evidence>
<keyword evidence="7" id="KW-0812">Transmembrane</keyword>
<gene>
    <name evidence="10" type="ORF">SAMN05216474_2541</name>
</gene>
<dbReference type="PANTHER" id="PTHR39425:SF1">
    <property type="entry name" value="CYTOCHROME C7-LIKE DOMAIN-CONTAINING PROTEIN"/>
    <property type="match status" value="1"/>
</dbReference>
<proteinExistence type="predicted"/>
<evidence type="ECO:0000256" key="6">
    <source>
        <dbReference type="PROSITE-ProRule" id="PRU00433"/>
    </source>
</evidence>
<feature type="transmembrane region" description="Helical" evidence="7">
    <location>
        <begin position="201"/>
        <end position="225"/>
    </location>
</feature>
<dbReference type="InterPro" id="IPR036280">
    <property type="entry name" value="Multihaem_cyt_sf"/>
</dbReference>
<dbReference type="CDD" id="cd08168">
    <property type="entry name" value="Cytochrom_C3"/>
    <property type="match status" value="1"/>
</dbReference>
<dbReference type="InterPro" id="IPR009056">
    <property type="entry name" value="Cyt_c-like_dom"/>
</dbReference>
<sequence>MKISNSQMFRVNMKWALALVLSVLFMGASQSYAQEGESLFKAKCATCHQVFKDMTGPKLYEVRKKWEDGGAKEGSVIQWVQNWQKAVAMDPYAKQVSTWSPTAMSVFADLTDEQVVAIFDYVDAQEEKVAVVAGPVDGTNGATQEEESLSFVWLILGAIFIVIILSVGGVRRQLKLVAGEAEDTGLTYAQEFKAWAWKYRLYVGLGSAVIVISLIVGLFLTMYSVNVMSDYQPSQPIDFPHSKHAGLNGIDCKYCHNSVEDSKTAGLPTVNVCMNCHKQVQGQGEQVAKIQKIYDAAGFSPEGGGQYSGKTEPIVWNKVHNLPDHVYFNHSQHVKVGGVDCKQCHGDMTKQVETARVVPVEELSEIEGNIKLTKPTLTMGWCIECHGAKEISGGPLAEGVEGDSYYDEIHRRLLNNDKSLYEGYLEDGKVTVKELGGWECAKCHY</sequence>
<evidence type="ECO:0000313" key="10">
    <source>
        <dbReference type="EMBL" id="SFT82061.1"/>
    </source>
</evidence>
<evidence type="ECO:0000256" key="4">
    <source>
        <dbReference type="ARBA" id="ARBA00022982"/>
    </source>
</evidence>
<dbReference type="PANTHER" id="PTHR39425">
    <property type="entry name" value="LIPOPROTEIN CYTOCHROME C"/>
    <property type="match status" value="1"/>
</dbReference>
<dbReference type="SUPFAM" id="SSF46626">
    <property type="entry name" value="Cytochrome c"/>
    <property type="match status" value="1"/>
</dbReference>
<name>A0A1I7B4I6_9FLAO</name>
<feature type="domain" description="Cytochrome c" evidence="9">
    <location>
        <begin position="31"/>
        <end position="126"/>
    </location>
</feature>
<evidence type="ECO:0000256" key="3">
    <source>
        <dbReference type="ARBA" id="ARBA00022723"/>
    </source>
</evidence>
<evidence type="ECO:0000256" key="8">
    <source>
        <dbReference type="SAM" id="SignalP"/>
    </source>
</evidence>
<dbReference type="PROSITE" id="PS51007">
    <property type="entry name" value="CYTC"/>
    <property type="match status" value="1"/>
</dbReference>
<accession>A0A1I7B4I6</accession>
<dbReference type="AlphaFoldDB" id="A0A1I7B4I6"/>
<dbReference type="Pfam" id="PF00034">
    <property type="entry name" value="Cytochrom_C"/>
    <property type="match status" value="1"/>
</dbReference>
<dbReference type="Gene3D" id="1.10.760.10">
    <property type="entry name" value="Cytochrome c-like domain"/>
    <property type="match status" value="1"/>
</dbReference>
<dbReference type="STRING" id="477690.SAMN05216474_2541"/>
<dbReference type="Gene3D" id="3.90.10.10">
    <property type="entry name" value="Cytochrome C3"/>
    <property type="match status" value="2"/>
</dbReference>
<keyword evidence="2 6" id="KW-0349">Heme</keyword>
<keyword evidence="1" id="KW-0813">Transport</keyword>
<keyword evidence="7" id="KW-1133">Transmembrane helix</keyword>
<dbReference type="InterPro" id="IPR020942">
    <property type="entry name" value="Cyt_c_III_dom"/>
</dbReference>
<evidence type="ECO:0000256" key="2">
    <source>
        <dbReference type="ARBA" id="ARBA00022617"/>
    </source>
</evidence>
<evidence type="ECO:0000259" key="9">
    <source>
        <dbReference type="PROSITE" id="PS51007"/>
    </source>
</evidence>
<evidence type="ECO:0000256" key="5">
    <source>
        <dbReference type="ARBA" id="ARBA00023004"/>
    </source>
</evidence>
<keyword evidence="3 6" id="KW-0479">Metal-binding</keyword>
<evidence type="ECO:0000256" key="7">
    <source>
        <dbReference type="SAM" id="Phobius"/>
    </source>
</evidence>
<reference evidence="10 11" key="1">
    <citation type="submission" date="2016-10" db="EMBL/GenBank/DDBJ databases">
        <authorList>
            <person name="de Groot N.N."/>
        </authorList>
    </citation>
    <scope>NUCLEOTIDE SEQUENCE [LARGE SCALE GENOMIC DNA]</scope>
    <source>
        <strain evidence="10 11">CGMCC 1.7005</strain>
    </source>
</reference>
<dbReference type="Proteomes" id="UP000236454">
    <property type="component" value="Unassembled WGS sequence"/>
</dbReference>
<protein>
    <submittedName>
        <fullName evidence="10">Quinol:cytochrome c oxidoreductase pentaheme cytochrome subunit</fullName>
    </submittedName>
</protein>
<organism evidence="10 11">
    <name type="scientific">Lishizhenia tianjinensis</name>
    <dbReference type="NCBI Taxonomy" id="477690"/>
    <lineage>
        <taxon>Bacteria</taxon>
        <taxon>Pseudomonadati</taxon>
        <taxon>Bacteroidota</taxon>
        <taxon>Flavobacteriia</taxon>
        <taxon>Flavobacteriales</taxon>
        <taxon>Crocinitomicaceae</taxon>
        <taxon>Lishizhenia</taxon>
    </lineage>
</organism>
<keyword evidence="5 6" id="KW-0408">Iron</keyword>